<dbReference type="RefSeq" id="WP_191697229.1">
    <property type="nucleotide sequence ID" value="NZ_JACSQO010000005.1"/>
</dbReference>
<comment type="caution">
    <text evidence="2">The sequence shown here is derived from an EMBL/GenBank/DDBJ whole genome shotgun (WGS) entry which is preliminary data.</text>
</comment>
<dbReference type="PROSITE" id="PS51257">
    <property type="entry name" value="PROKAR_LIPOPROTEIN"/>
    <property type="match status" value="1"/>
</dbReference>
<keyword evidence="1" id="KW-0732">Signal</keyword>
<reference evidence="2 3" key="1">
    <citation type="submission" date="2020-08" db="EMBL/GenBank/DDBJ databases">
        <title>A Genomic Blueprint of the Chicken Gut Microbiome.</title>
        <authorList>
            <person name="Gilroy R."/>
            <person name="Ravi A."/>
            <person name="Getino M."/>
            <person name="Pursley I."/>
            <person name="Horton D.L."/>
            <person name="Alikhan N.-F."/>
            <person name="Baker D."/>
            <person name="Gharbi K."/>
            <person name="Hall N."/>
            <person name="Watson M."/>
            <person name="Adriaenssens E.M."/>
            <person name="Foster-Nyarko E."/>
            <person name="Jarju S."/>
            <person name="Secka A."/>
            <person name="Antonio M."/>
            <person name="Oren A."/>
            <person name="Chaudhuri R."/>
            <person name="La Ragione R.M."/>
            <person name="Hildebrand F."/>
            <person name="Pallen M.J."/>
        </authorList>
    </citation>
    <scope>NUCLEOTIDE SEQUENCE [LARGE SCALE GENOMIC DNA]</scope>
    <source>
        <strain evidence="2 3">Sa2BUA9</strain>
    </source>
</reference>
<organism evidence="2 3">
    <name type="scientific">Psychrobacillus faecigallinarum</name>
    <dbReference type="NCBI Taxonomy" id="2762235"/>
    <lineage>
        <taxon>Bacteria</taxon>
        <taxon>Bacillati</taxon>
        <taxon>Bacillota</taxon>
        <taxon>Bacilli</taxon>
        <taxon>Bacillales</taxon>
        <taxon>Bacillaceae</taxon>
        <taxon>Psychrobacillus</taxon>
    </lineage>
</organism>
<name>A0ABR8RA68_9BACI</name>
<evidence type="ECO:0000313" key="3">
    <source>
        <dbReference type="Proteomes" id="UP000640786"/>
    </source>
</evidence>
<protein>
    <recommendedName>
        <fullName evidence="4">Lipoprotein</fullName>
    </recommendedName>
</protein>
<accession>A0ABR8RA68</accession>
<dbReference type="EMBL" id="JACSQO010000005">
    <property type="protein sequence ID" value="MBD7944693.1"/>
    <property type="molecule type" value="Genomic_DNA"/>
</dbReference>
<gene>
    <name evidence="2" type="ORF">H9650_11255</name>
</gene>
<evidence type="ECO:0000256" key="1">
    <source>
        <dbReference type="SAM" id="SignalP"/>
    </source>
</evidence>
<proteinExistence type="predicted"/>
<keyword evidence="3" id="KW-1185">Reference proteome</keyword>
<dbReference type="Proteomes" id="UP000640786">
    <property type="component" value="Unassembled WGS sequence"/>
</dbReference>
<sequence>MNGTLKPSKLLKKKKFLITLLLFLFLTACNDENENYVFFTSSEHINDSLTECLDDQKVKYKIDEEENLVVEEDDSDKAIAKCS</sequence>
<evidence type="ECO:0000313" key="2">
    <source>
        <dbReference type="EMBL" id="MBD7944693.1"/>
    </source>
</evidence>
<feature type="chain" id="PRO_5045990238" description="Lipoprotein" evidence="1">
    <location>
        <begin position="31"/>
        <end position="83"/>
    </location>
</feature>
<feature type="signal peptide" evidence="1">
    <location>
        <begin position="1"/>
        <end position="30"/>
    </location>
</feature>
<evidence type="ECO:0008006" key="4">
    <source>
        <dbReference type="Google" id="ProtNLM"/>
    </source>
</evidence>